<feature type="region of interest" description="Disordered" evidence="1">
    <location>
        <begin position="235"/>
        <end position="256"/>
    </location>
</feature>
<protein>
    <submittedName>
        <fullName evidence="2">Uncharacterized protein</fullName>
    </submittedName>
</protein>
<comment type="caution">
    <text evidence="2">The sequence shown here is derived from an EMBL/GenBank/DDBJ whole genome shotgun (WGS) entry which is preliminary data.</text>
</comment>
<sequence>MSWIRPVANGLRTDHPVPGLPFINDERLPLDNPDAIERTGRNQGQGLWGRTDSLPGGGWVAFTTETKNRAYAWAVHQHPTYGRTVLLIRDQDMSSLHHDWMFGRNGFLYRHGGYWWDGTAWHRPGQVVDRAYEGYDARPVKDAATVTAADLLHRPGEPGNARIAKIADFTAPEEPLPHWRDHLALWAASRRPGSLPLDRCVIDLRAPELEPARLVDRTGLAQIAGRALDDLPHPKYGRRSLPVAQDETAEGPRWSQPVARDWAEQHRSAHGPQALLSGTTTFGTEQPLGLIADHNRLTKIICDSIEDADSRQQKRGLRLGKTNHEESAAQLAWWPAVALSDDTDGLLPVAALRTTLVEAIVGGLAEDVERAGKANRSGVSLGDIRRDVVKLLDWYILREPDGTPVLFGEICLSARLRLGLEPRDVGDLLRRSLHLDSELDGETVDALLDLALPPSAKRADGR</sequence>
<keyword evidence="3" id="KW-1185">Reference proteome</keyword>
<evidence type="ECO:0000256" key="1">
    <source>
        <dbReference type="SAM" id="MobiDB-lite"/>
    </source>
</evidence>
<name>A0ABW1M4U9_9ACTN</name>
<organism evidence="2 3">
    <name type="scientific">Streptomyces pratens</name>
    <dbReference type="NCBI Taxonomy" id="887456"/>
    <lineage>
        <taxon>Bacteria</taxon>
        <taxon>Bacillati</taxon>
        <taxon>Actinomycetota</taxon>
        <taxon>Actinomycetes</taxon>
        <taxon>Kitasatosporales</taxon>
        <taxon>Streptomycetaceae</taxon>
        <taxon>Streptomyces</taxon>
    </lineage>
</organism>
<dbReference type="EMBL" id="JBHSPT010000062">
    <property type="protein sequence ID" value="MFC6058750.1"/>
    <property type="molecule type" value="Genomic_DNA"/>
</dbReference>
<dbReference type="Proteomes" id="UP001596242">
    <property type="component" value="Unassembled WGS sequence"/>
</dbReference>
<reference evidence="3" key="1">
    <citation type="journal article" date="2019" name="Int. J. Syst. Evol. Microbiol.">
        <title>The Global Catalogue of Microorganisms (GCM) 10K type strain sequencing project: providing services to taxonomists for standard genome sequencing and annotation.</title>
        <authorList>
            <consortium name="The Broad Institute Genomics Platform"/>
            <consortium name="The Broad Institute Genome Sequencing Center for Infectious Disease"/>
            <person name="Wu L."/>
            <person name="Ma J."/>
        </authorList>
    </citation>
    <scope>NUCLEOTIDE SEQUENCE [LARGE SCALE GENOMIC DNA]</scope>
    <source>
        <strain evidence="3">JCM 12763</strain>
    </source>
</reference>
<gene>
    <name evidence="2" type="ORF">ACFP50_25940</name>
</gene>
<accession>A0ABW1M4U9</accession>
<proteinExistence type="predicted"/>
<evidence type="ECO:0000313" key="2">
    <source>
        <dbReference type="EMBL" id="MFC6058750.1"/>
    </source>
</evidence>
<dbReference type="RefSeq" id="WP_386401772.1">
    <property type="nucleotide sequence ID" value="NZ_JBHSPT010000062.1"/>
</dbReference>
<evidence type="ECO:0000313" key="3">
    <source>
        <dbReference type="Proteomes" id="UP001596242"/>
    </source>
</evidence>